<dbReference type="AlphaFoldDB" id="A0A0F2MG99"/>
<accession>A0A0F2MG99</accession>
<evidence type="ECO:0000313" key="3">
    <source>
        <dbReference type="Proteomes" id="UP000033710"/>
    </source>
</evidence>
<name>A0A0F2MG99_SPOSC</name>
<dbReference type="EMBL" id="AXCR01000005">
    <property type="protein sequence ID" value="KJR87191.1"/>
    <property type="molecule type" value="Genomic_DNA"/>
</dbReference>
<dbReference type="VEuPathDB" id="FungiDB:SPSK_02075"/>
<comment type="caution">
    <text evidence="2">The sequence shown here is derived from an EMBL/GenBank/DDBJ whole genome shotgun (WGS) entry which is preliminary data.</text>
</comment>
<gene>
    <name evidence="2" type="ORF">SPSK_02075</name>
</gene>
<dbReference type="Proteomes" id="UP000033710">
    <property type="component" value="Unassembled WGS sequence"/>
</dbReference>
<proteinExistence type="predicted"/>
<dbReference type="KEGG" id="ssck:SPSK_02075"/>
<organism evidence="2 3">
    <name type="scientific">Sporothrix schenckii 1099-18</name>
    <dbReference type="NCBI Taxonomy" id="1397361"/>
    <lineage>
        <taxon>Eukaryota</taxon>
        <taxon>Fungi</taxon>
        <taxon>Dikarya</taxon>
        <taxon>Ascomycota</taxon>
        <taxon>Pezizomycotina</taxon>
        <taxon>Sordariomycetes</taxon>
        <taxon>Sordariomycetidae</taxon>
        <taxon>Ophiostomatales</taxon>
        <taxon>Ophiostomataceae</taxon>
        <taxon>Sporothrix</taxon>
    </lineage>
</organism>
<evidence type="ECO:0000313" key="2">
    <source>
        <dbReference type="EMBL" id="KJR87191.1"/>
    </source>
</evidence>
<reference evidence="2 3" key="2">
    <citation type="journal article" date="2015" name="Eukaryot. Cell">
        <title>Asexual propagation of a virulent clone complex in a human and feline outbreak of sporotrichosis.</title>
        <authorList>
            <person name="Teixeira Mde M."/>
            <person name="Rodrigues A.M."/>
            <person name="Tsui C.K."/>
            <person name="de Almeida L.G."/>
            <person name="Van Diepeningen A.D."/>
            <person name="van den Ende B.G."/>
            <person name="Fernandes G.F."/>
            <person name="Kano R."/>
            <person name="Hamelin R.C."/>
            <person name="Lopes-Bezerra L.M."/>
            <person name="Vasconcelos A.T."/>
            <person name="de Hoog S."/>
            <person name="de Camargo Z.P."/>
            <person name="Felipe M.S."/>
        </authorList>
    </citation>
    <scope>NUCLEOTIDE SEQUENCE [LARGE SCALE GENOMIC DNA]</scope>
    <source>
        <strain evidence="2 3">1099-18</strain>
    </source>
</reference>
<sequence length="96" mass="10539">MVGGGSDACSVRTTVQTFGCWQKKTPTTTAITKKYKQHPSAANGTARRRQQNDATRFPYSNGDDENMHSGIVNSISRTTDDCIWTGKSCSMSYQPL</sequence>
<evidence type="ECO:0000256" key="1">
    <source>
        <dbReference type="SAM" id="MobiDB-lite"/>
    </source>
</evidence>
<reference evidence="2 3" key="1">
    <citation type="journal article" date="2014" name="BMC Genomics">
        <title>Comparative genomics of the major fungal agents of human and animal Sporotrichosis: Sporothrix schenckii and Sporothrix brasiliensis.</title>
        <authorList>
            <person name="Teixeira M.M."/>
            <person name="de Almeida L.G."/>
            <person name="Kubitschek-Barreira P."/>
            <person name="Alves F.L."/>
            <person name="Kioshima E.S."/>
            <person name="Abadio A.K."/>
            <person name="Fernandes L."/>
            <person name="Derengowski L.S."/>
            <person name="Ferreira K.S."/>
            <person name="Souza R.C."/>
            <person name="Ruiz J.C."/>
            <person name="de Andrade N.C."/>
            <person name="Paes H.C."/>
            <person name="Nicola A.M."/>
            <person name="Albuquerque P."/>
            <person name="Gerber A.L."/>
            <person name="Martins V.P."/>
            <person name="Peconick L.D."/>
            <person name="Neto A.V."/>
            <person name="Chaucanez C.B."/>
            <person name="Silva P.A."/>
            <person name="Cunha O.L."/>
            <person name="de Oliveira F.F."/>
            <person name="dos Santos T.C."/>
            <person name="Barros A.L."/>
            <person name="Soares M.A."/>
            <person name="de Oliveira L.M."/>
            <person name="Marini M.M."/>
            <person name="Villalobos-Duno H."/>
            <person name="Cunha M.M."/>
            <person name="de Hoog S."/>
            <person name="da Silveira J.F."/>
            <person name="Henrissat B."/>
            <person name="Nino-Vega G.A."/>
            <person name="Cisalpino P.S."/>
            <person name="Mora-Montes H.M."/>
            <person name="Almeida S.R."/>
            <person name="Stajich J.E."/>
            <person name="Lopes-Bezerra L.M."/>
            <person name="Vasconcelos A.T."/>
            <person name="Felipe M.S."/>
        </authorList>
    </citation>
    <scope>NUCLEOTIDE SEQUENCE [LARGE SCALE GENOMIC DNA]</scope>
    <source>
        <strain evidence="2 3">1099-18</strain>
    </source>
</reference>
<dbReference type="RefSeq" id="XP_016589867.1">
    <property type="nucleotide sequence ID" value="XM_016728970.1"/>
</dbReference>
<dbReference type="GeneID" id="27664247"/>
<feature type="region of interest" description="Disordered" evidence="1">
    <location>
        <begin position="34"/>
        <end position="70"/>
    </location>
</feature>
<protein>
    <submittedName>
        <fullName evidence="2">Uncharacterized protein</fullName>
    </submittedName>
</protein>